<name>A0ABX1RGP9_9PSEU</name>
<dbReference type="Gene3D" id="3.20.20.70">
    <property type="entry name" value="Aldolase class I"/>
    <property type="match status" value="1"/>
</dbReference>
<dbReference type="RefSeq" id="WP_169396692.1">
    <property type="nucleotide sequence ID" value="NZ_BAAAJH010000042.1"/>
</dbReference>
<proteinExistence type="predicted"/>
<sequence>MSTAPTTTPATVAPDLLILAMDHRASLARTVYDWRDPLTDEQAARIADGKQLVFAGLRAALDRGAPAGAGVLVDERFGAPVARAARGAGLSLAMPIERSGQEWFTLEYGSLSDGQWLEHVADFDPDYVKVLVRDNPGFDLRARREQQDALAQVTGELHRAGRRLLLELLVPPTPEQHENLGDDYDRALRPPLTEQVITDMQGAGAAPDIWKIEGLDLAEDAERVVAAARQGGRDDVRCVVLGRDADQSQLDRWLRVAAGVDGFHGFAIGRTIWEKPLLAHVRGELDETGVVDQVATAYRHYADTYHSA</sequence>
<dbReference type="SUPFAM" id="SSF51569">
    <property type="entry name" value="Aldolase"/>
    <property type="match status" value="1"/>
</dbReference>
<protein>
    <submittedName>
        <fullName evidence="2">DUF2090 domain-containing protein</fullName>
    </submittedName>
</protein>
<dbReference type="EMBL" id="JAAXKY010000048">
    <property type="protein sequence ID" value="NMH78619.1"/>
    <property type="molecule type" value="Genomic_DNA"/>
</dbReference>
<evidence type="ECO:0000313" key="3">
    <source>
        <dbReference type="Proteomes" id="UP001296706"/>
    </source>
</evidence>
<comment type="caution">
    <text evidence="2">The sequence shown here is derived from an EMBL/GenBank/DDBJ whole genome shotgun (WGS) entry which is preliminary data.</text>
</comment>
<dbReference type="InterPro" id="IPR018659">
    <property type="entry name" value="DUF2090"/>
</dbReference>
<dbReference type="Pfam" id="PF09863">
    <property type="entry name" value="DUF2090"/>
    <property type="match status" value="1"/>
</dbReference>
<keyword evidence="3" id="KW-1185">Reference proteome</keyword>
<dbReference type="Proteomes" id="UP001296706">
    <property type="component" value="Unassembled WGS sequence"/>
</dbReference>
<reference evidence="2 3" key="1">
    <citation type="submission" date="2020-04" db="EMBL/GenBank/DDBJ databases">
        <authorList>
            <person name="Klaysubun C."/>
            <person name="Duangmal K."/>
            <person name="Lipun K."/>
        </authorList>
    </citation>
    <scope>NUCLEOTIDE SEQUENCE [LARGE SCALE GENOMIC DNA]</scope>
    <source>
        <strain evidence="2 3">JCM 11839</strain>
    </source>
</reference>
<organism evidence="2 3">
    <name type="scientific">Pseudonocardia xinjiangensis</name>
    <dbReference type="NCBI Taxonomy" id="75289"/>
    <lineage>
        <taxon>Bacteria</taxon>
        <taxon>Bacillati</taxon>
        <taxon>Actinomycetota</taxon>
        <taxon>Actinomycetes</taxon>
        <taxon>Pseudonocardiales</taxon>
        <taxon>Pseudonocardiaceae</taxon>
        <taxon>Pseudonocardia</taxon>
    </lineage>
</organism>
<dbReference type="InterPro" id="IPR013785">
    <property type="entry name" value="Aldolase_TIM"/>
</dbReference>
<gene>
    <name evidence="2" type="ORF">HF577_16200</name>
</gene>
<accession>A0ABX1RGP9</accession>
<feature type="domain" description="DUF2090" evidence="1">
    <location>
        <begin position="7"/>
        <end position="305"/>
    </location>
</feature>
<evidence type="ECO:0000259" key="1">
    <source>
        <dbReference type="Pfam" id="PF09863"/>
    </source>
</evidence>
<evidence type="ECO:0000313" key="2">
    <source>
        <dbReference type="EMBL" id="NMH78619.1"/>
    </source>
</evidence>